<sequence length="92" mass="10255">MWVIELKGTSSETSSLDRSFEFTERWKKCLGPSIRCFAEECTARAYAHTNGAYAAYISIAFARHGLFHRWLVGTRPSEVDGIAAEAERGPSP</sequence>
<accession>A0A834IW36</accession>
<evidence type="ECO:0000313" key="2">
    <source>
        <dbReference type="Proteomes" id="UP000614350"/>
    </source>
</evidence>
<dbReference type="Proteomes" id="UP000614350">
    <property type="component" value="Unassembled WGS sequence"/>
</dbReference>
<evidence type="ECO:0000313" key="1">
    <source>
        <dbReference type="EMBL" id="KAF7378568.1"/>
    </source>
</evidence>
<gene>
    <name evidence="1" type="ORF">HZH66_015355</name>
</gene>
<dbReference type="EMBL" id="JACSEA010000025">
    <property type="protein sequence ID" value="KAF7378568.1"/>
    <property type="molecule type" value="Genomic_DNA"/>
</dbReference>
<keyword evidence="2" id="KW-1185">Reference proteome</keyword>
<protein>
    <submittedName>
        <fullName evidence="1">Uncharacterized protein</fullName>
    </submittedName>
</protein>
<dbReference type="AlphaFoldDB" id="A0A834IW36"/>
<comment type="caution">
    <text evidence="1">The sequence shown here is derived from an EMBL/GenBank/DDBJ whole genome shotgun (WGS) entry which is preliminary data.</text>
</comment>
<organism evidence="1 2">
    <name type="scientific">Vespula vulgaris</name>
    <name type="common">Yellow jacket</name>
    <name type="synonym">Wasp</name>
    <dbReference type="NCBI Taxonomy" id="7454"/>
    <lineage>
        <taxon>Eukaryota</taxon>
        <taxon>Metazoa</taxon>
        <taxon>Ecdysozoa</taxon>
        <taxon>Arthropoda</taxon>
        <taxon>Hexapoda</taxon>
        <taxon>Insecta</taxon>
        <taxon>Pterygota</taxon>
        <taxon>Neoptera</taxon>
        <taxon>Endopterygota</taxon>
        <taxon>Hymenoptera</taxon>
        <taxon>Apocrita</taxon>
        <taxon>Aculeata</taxon>
        <taxon>Vespoidea</taxon>
        <taxon>Vespidae</taxon>
        <taxon>Vespinae</taxon>
        <taxon>Vespula</taxon>
    </lineage>
</organism>
<reference evidence="1" key="1">
    <citation type="journal article" date="2020" name="G3 (Bethesda)">
        <title>High-Quality Assemblies for Three Invasive Social Wasps from the &lt;i&gt;Vespula&lt;/i&gt; Genus.</title>
        <authorList>
            <person name="Harrop T.W.R."/>
            <person name="Guhlin J."/>
            <person name="McLaughlin G.M."/>
            <person name="Permina E."/>
            <person name="Stockwell P."/>
            <person name="Gilligan J."/>
            <person name="Le Lec M.F."/>
            <person name="Gruber M.A.M."/>
            <person name="Quinn O."/>
            <person name="Lovegrove M."/>
            <person name="Duncan E.J."/>
            <person name="Remnant E.J."/>
            <person name="Van Eeckhoven J."/>
            <person name="Graham B."/>
            <person name="Knapp R.A."/>
            <person name="Langford K.W."/>
            <person name="Kronenberg Z."/>
            <person name="Press M.O."/>
            <person name="Eacker S.M."/>
            <person name="Wilson-Rankin E.E."/>
            <person name="Purcell J."/>
            <person name="Lester P.J."/>
            <person name="Dearden P.K."/>
        </authorList>
    </citation>
    <scope>NUCLEOTIDE SEQUENCE</scope>
    <source>
        <strain evidence="1">Marl-1</strain>
    </source>
</reference>
<name>A0A834IW36_VESVU</name>
<proteinExistence type="predicted"/>